<evidence type="ECO:0000313" key="2">
    <source>
        <dbReference type="Proteomes" id="UP000789375"/>
    </source>
</evidence>
<comment type="caution">
    <text evidence="1">The sequence shown here is derived from an EMBL/GenBank/DDBJ whole genome shotgun (WGS) entry which is preliminary data.</text>
</comment>
<proteinExistence type="predicted"/>
<protein>
    <submittedName>
        <fullName evidence="1">7938_t:CDS:1</fullName>
    </submittedName>
</protein>
<accession>A0A9N9CC85</accession>
<gene>
    <name evidence="1" type="ORF">FMOSSE_LOCUS8803</name>
</gene>
<reference evidence="1" key="1">
    <citation type="submission" date="2021-06" db="EMBL/GenBank/DDBJ databases">
        <authorList>
            <person name="Kallberg Y."/>
            <person name="Tangrot J."/>
            <person name="Rosling A."/>
        </authorList>
    </citation>
    <scope>NUCLEOTIDE SEQUENCE</scope>
    <source>
        <strain evidence="1">87-6 pot B 2015</strain>
    </source>
</reference>
<evidence type="ECO:0000313" key="1">
    <source>
        <dbReference type="EMBL" id="CAG8598204.1"/>
    </source>
</evidence>
<keyword evidence="2" id="KW-1185">Reference proteome</keyword>
<dbReference type="EMBL" id="CAJVPP010002387">
    <property type="protein sequence ID" value="CAG8598204.1"/>
    <property type="molecule type" value="Genomic_DNA"/>
</dbReference>
<dbReference type="Proteomes" id="UP000789375">
    <property type="component" value="Unassembled WGS sequence"/>
</dbReference>
<name>A0A9N9CC85_FUNMO</name>
<organism evidence="1 2">
    <name type="scientific">Funneliformis mosseae</name>
    <name type="common">Endomycorrhizal fungus</name>
    <name type="synonym">Glomus mosseae</name>
    <dbReference type="NCBI Taxonomy" id="27381"/>
    <lineage>
        <taxon>Eukaryota</taxon>
        <taxon>Fungi</taxon>
        <taxon>Fungi incertae sedis</taxon>
        <taxon>Mucoromycota</taxon>
        <taxon>Glomeromycotina</taxon>
        <taxon>Glomeromycetes</taxon>
        <taxon>Glomerales</taxon>
        <taxon>Glomeraceae</taxon>
        <taxon>Funneliformis</taxon>
    </lineage>
</organism>
<dbReference type="AlphaFoldDB" id="A0A9N9CC85"/>
<sequence>MIGVRSRGTTFQANLANLSKYSHEDPSHYICQNRDTIRRPLPM</sequence>